<dbReference type="Proteomes" id="UP000679690">
    <property type="component" value="Unassembled WGS sequence"/>
</dbReference>
<protein>
    <recommendedName>
        <fullName evidence="3">Transport-associated OB type 2 domain-containing protein</fullName>
    </recommendedName>
</protein>
<name>A0ABS3V0P4_9ACTN</name>
<evidence type="ECO:0000313" key="1">
    <source>
        <dbReference type="EMBL" id="MBO3744391.1"/>
    </source>
</evidence>
<accession>A0ABS3V0P4</accession>
<evidence type="ECO:0000313" key="2">
    <source>
        <dbReference type="Proteomes" id="UP000679690"/>
    </source>
</evidence>
<dbReference type="EMBL" id="JAGFNS010000070">
    <property type="protein sequence ID" value="MBO3744391.1"/>
    <property type="molecule type" value="Genomic_DNA"/>
</dbReference>
<organism evidence="1 2">
    <name type="scientific">Actinoplanes flavus</name>
    <dbReference type="NCBI Taxonomy" id="2820290"/>
    <lineage>
        <taxon>Bacteria</taxon>
        <taxon>Bacillati</taxon>
        <taxon>Actinomycetota</taxon>
        <taxon>Actinomycetes</taxon>
        <taxon>Micromonosporales</taxon>
        <taxon>Micromonosporaceae</taxon>
        <taxon>Actinoplanes</taxon>
    </lineage>
</organism>
<keyword evidence="2" id="KW-1185">Reference proteome</keyword>
<comment type="caution">
    <text evidence="1">The sequence shown here is derived from an EMBL/GenBank/DDBJ whole genome shotgun (WGS) entry which is preliminary data.</text>
</comment>
<dbReference type="RefSeq" id="WP_208473617.1">
    <property type="nucleotide sequence ID" value="NZ_JAGFNS010000070.1"/>
</dbReference>
<reference evidence="1 2" key="1">
    <citation type="submission" date="2021-03" db="EMBL/GenBank/DDBJ databases">
        <title>Actinoplanes flavus sp. nov., a novel actinomycete isolated from Coconut Palm rhizosphere soil.</title>
        <authorList>
            <person name="Luo X."/>
        </authorList>
    </citation>
    <scope>NUCLEOTIDE SEQUENCE [LARGE SCALE GENOMIC DNA]</scope>
    <source>
        <strain evidence="1 2">NEAU-H7</strain>
    </source>
</reference>
<gene>
    <name evidence="1" type="ORF">J5X75_43585</name>
</gene>
<proteinExistence type="predicted"/>
<evidence type="ECO:0008006" key="3">
    <source>
        <dbReference type="Google" id="ProtNLM"/>
    </source>
</evidence>
<sequence>MFDDGSFVTVGTYESDTACGLWLRRADTDQSSNGEAGDGGIYRTRALPELPTGTIDDVSTFLDNGVLVEVVLQIQGRPLLLMAGELRESMQGSLVFTRRDESVLVFTDPSTVTSVTWVPERRGLIRS</sequence>